<feature type="region of interest" description="Disordered" evidence="1">
    <location>
        <begin position="461"/>
        <end position="486"/>
    </location>
</feature>
<feature type="compositionally biased region" description="Basic and acidic residues" evidence="1">
    <location>
        <begin position="577"/>
        <end position="591"/>
    </location>
</feature>
<feature type="compositionally biased region" description="Basic and acidic residues" evidence="1">
    <location>
        <begin position="117"/>
        <end position="133"/>
    </location>
</feature>
<dbReference type="Proteomes" id="UP001152622">
    <property type="component" value="Chromosome 2"/>
</dbReference>
<accession>A0A9Q1G8N1</accession>
<evidence type="ECO:0000313" key="2">
    <source>
        <dbReference type="EMBL" id="KAJ8376685.1"/>
    </source>
</evidence>
<feature type="compositionally biased region" description="Basic and acidic residues" evidence="1">
    <location>
        <begin position="796"/>
        <end position="809"/>
    </location>
</feature>
<feature type="compositionally biased region" description="Polar residues" evidence="1">
    <location>
        <begin position="102"/>
        <end position="116"/>
    </location>
</feature>
<evidence type="ECO:0000256" key="1">
    <source>
        <dbReference type="SAM" id="MobiDB-lite"/>
    </source>
</evidence>
<feature type="compositionally biased region" description="Basic and acidic residues" evidence="1">
    <location>
        <begin position="600"/>
        <end position="622"/>
    </location>
</feature>
<feature type="compositionally biased region" description="Basic and acidic residues" evidence="1">
    <location>
        <begin position="547"/>
        <end position="560"/>
    </location>
</feature>
<evidence type="ECO:0000313" key="3">
    <source>
        <dbReference type="Proteomes" id="UP001152622"/>
    </source>
</evidence>
<feature type="compositionally biased region" description="Basic and acidic residues" evidence="1">
    <location>
        <begin position="427"/>
        <end position="439"/>
    </location>
</feature>
<dbReference type="OrthoDB" id="9895813at2759"/>
<feature type="region of interest" description="Disordered" evidence="1">
    <location>
        <begin position="735"/>
        <end position="831"/>
    </location>
</feature>
<feature type="compositionally biased region" description="Polar residues" evidence="1">
    <location>
        <begin position="762"/>
        <end position="773"/>
    </location>
</feature>
<feature type="region of interest" description="Disordered" evidence="1">
    <location>
        <begin position="359"/>
        <end position="389"/>
    </location>
</feature>
<feature type="compositionally biased region" description="Basic and acidic residues" evidence="1">
    <location>
        <begin position="174"/>
        <end position="185"/>
    </location>
</feature>
<keyword evidence="3" id="KW-1185">Reference proteome</keyword>
<feature type="region of interest" description="Disordered" evidence="1">
    <location>
        <begin position="498"/>
        <end position="622"/>
    </location>
</feature>
<feature type="region of interest" description="Disordered" evidence="1">
    <location>
        <begin position="102"/>
        <end position="185"/>
    </location>
</feature>
<feature type="compositionally biased region" description="Polar residues" evidence="1">
    <location>
        <begin position="295"/>
        <end position="308"/>
    </location>
</feature>
<dbReference type="PANTHER" id="PTHR23005">
    <property type="entry name" value="RETINITIS PIGMENTOSA 1 PROTEIN"/>
    <property type="match status" value="1"/>
</dbReference>
<dbReference type="GO" id="GO:0060041">
    <property type="term" value="P:retina development in camera-type eye"/>
    <property type="evidence" value="ECO:0007669"/>
    <property type="project" value="TreeGrafter"/>
</dbReference>
<name>A0A9Q1G8N1_SYNKA</name>
<dbReference type="EMBL" id="JAINUF010000002">
    <property type="protein sequence ID" value="KAJ8376685.1"/>
    <property type="molecule type" value="Genomic_DNA"/>
</dbReference>
<feature type="region of interest" description="Disordered" evidence="1">
    <location>
        <begin position="290"/>
        <end position="342"/>
    </location>
</feature>
<comment type="caution">
    <text evidence="2">The sequence shown here is derived from an EMBL/GenBank/DDBJ whole genome shotgun (WGS) entry which is preliminary data.</text>
</comment>
<dbReference type="GO" id="GO:0005930">
    <property type="term" value="C:axoneme"/>
    <property type="evidence" value="ECO:0007669"/>
    <property type="project" value="TreeGrafter"/>
</dbReference>
<gene>
    <name evidence="2" type="ORF">SKAU_G00072650</name>
</gene>
<organism evidence="2 3">
    <name type="scientific">Synaphobranchus kaupii</name>
    <name type="common">Kaup's arrowtooth eel</name>
    <dbReference type="NCBI Taxonomy" id="118154"/>
    <lineage>
        <taxon>Eukaryota</taxon>
        <taxon>Metazoa</taxon>
        <taxon>Chordata</taxon>
        <taxon>Craniata</taxon>
        <taxon>Vertebrata</taxon>
        <taxon>Euteleostomi</taxon>
        <taxon>Actinopterygii</taxon>
        <taxon>Neopterygii</taxon>
        <taxon>Teleostei</taxon>
        <taxon>Anguilliformes</taxon>
        <taxon>Synaphobranchidae</taxon>
        <taxon>Synaphobranchus</taxon>
    </lineage>
</organism>
<feature type="region of interest" description="Disordered" evidence="1">
    <location>
        <begin position="413"/>
        <end position="443"/>
    </location>
</feature>
<feature type="compositionally biased region" description="Basic and acidic residues" evidence="1">
    <location>
        <begin position="503"/>
        <end position="517"/>
    </location>
</feature>
<feature type="compositionally biased region" description="Basic and acidic residues" evidence="1">
    <location>
        <begin position="371"/>
        <end position="380"/>
    </location>
</feature>
<sequence length="1065" mass="118180">MTGSVYDLPSYPTGSVEMDPNATMGSVDVETCTCAGDLGEEQHLVPPDDDIEKSFRVNQDGSMTVEMKVRLTIKEEETIHWSTTVTRSSVADQLKTDCLTQQELDNCSPESSTVPSKDNDERDANGYASKEDILPNENGPICEEEEDEAYGAGSEAWKPSSRRAPTPGARGVRKKEASVESVKTETETEIQENVVGSYSYAEDAVEGKVTEEYCIVRQCHSRPIPKPRNLGSMGMNNNKLQSAFNSSEILQIQEHGEGITETLLHIFEQQSCRNNFFSNTHVRVRSQCGSLHGRSASTDTGLYSSSNDFELEPKRPSTASESLGGRRAESLSLSSEPRVPACKSSKDLTVDYDIQTAVHSERECSGSGSGKAKDSPDSFIEHQNSYEGEELIHEDGQGTYELEQGNCEEEEACHAEQGSCVEEQANDPERQESNEDERVSYVQGQVSYDAEETSFVEQASLVEERGSNAGNKCSHDEQQDDNVEYQTSCLEERSIYEEQQGCCDKDQWRSVEEKKNNTEWQSSQDEERSNHPEEQNCYEKEDDSCVEEQKNQSNHEEEQNSHVNKHTTYEENESTYEEEKAARVEGHKSFTEQRSTYVEKQSRFQEKRDRNDEAHAMRDKDQVGDVEEHFCYVEENQHICEKGHVNRNTSHVRTAHGTEGSGQLNPVAEEEAKVEEESVWNVSQSVKALEELNNSLRSAPPASSLAFSYDSKGSLRRVSDGTRVKSIRDMFLARSNMDLPHSHKRLPSPNTSEMSDNRSETSDSGAYRSQPSLDASAESGEDDSGRRSISKGYVRRTIERLYGRNDTVGKRPPSASKTKRKSSPGGNSVGTLTAFHEAKTKVITDLSYFNATSSYTTRNEPTQCVALNASVDMKEGVLIDKGRWLLKENHLIRKSSPEHSETCENGDSVSVETGPDYASDAAPYSHFGSHCTPHTVISSPEPEDPGKTAVPKCTYFSLPHGSDSDYFQDDLTVKTKNSARAAKKDIQLSPAAEGPNACGEINGSLPSFAPAELRKTDNKVHPQSGEPVVVTQPTRAQGATNSRAVQEQDPLEMLYLMCGQHCPIL</sequence>
<dbReference type="GO" id="GO:0035082">
    <property type="term" value="P:axoneme assembly"/>
    <property type="evidence" value="ECO:0007669"/>
    <property type="project" value="TreeGrafter"/>
</dbReference>
<proteinExistence type="predicted"/>
<protein>
    <submittedName>
        <fullName evidence="2">Uncharacterized protein</fullName>
    </submittedName>
</protein>
<dbReference type="GO" id="GO:0042461">
    <property type="term" value="P:photoreceptor cell development"/>
    <property type="evidence" value="ECO:0007669"/>
    <property type="project" value="TreeGrafter"/>
</dbReference>
<dbReference type="PANTHER" id="PTHR23005:SF4">
    <property type="entry name" value="OXYGEN-REGULATED PROTEIN 1"/>
    <property type="match status" value="1"/>
</dbReference>
<dbReference type="AlphaFoldDB" id="A0A9Q1G8N1"/>
<reference evidence="2" key="1">
    <citation type="journal article" date="2023" name="Science">
        <title>Genome structures resolve the early diversification of teleost fishes.</title>
        <authorList>
            <person name="Parey E."/>
            <person name="Louis A."/>
            <person name="Montfort J."/>
            <person name="Bouchez O."/>
            <person name="Roques C."/>
            <person name="Iampietro C."/>
            <person name="Lluch J."/>
            <person name="Castinel A."/>
            <person name="Donnadieu C."/>
            <person name="Desvignes T."/>
            <person name="Floi Bucao C."/>
            <person name="Jouanno E."/>
            <person name="Wen M."/>
            <person name="Mejri S."/>
            <person name="Dirks R."/>
            <person name="Jansen H."/>
            <person name="Henkel C."/>
            <person name="Chen W.J."/>
            <person name="Zahm M."/>
            <person name="Cabau C."/>
            <person name="Klopp C."/>
            <person name="Thompson A.W."/>
            <person name="Robinson-Rechavi M."/>
            <person name="Braasch I."/>
            <person name="Lecointre G."/>
            <person name="Bobe J."/>
            <person name="Postlethwait J.H."/>
            <person name="Berthelot C."/>
            <person name="Roest Crollius H."/>
            <person name="Guiguen Y."/>
        </authorList>
    </citation>
    <scope>NUCLEOTIDE SEQUENCE</scope>
    <source>
        <strain evidence="2">WJC10195</strain>
    </source>
</reference>
<feature type="compositionally biased region" description="Basic and acidic residues" evidence="1">
    <location>
        <begin position="525"/>
        <end position="539"/>
    </location>
</feature>